<dbReference type="Pfam" id="PF05729">
    <property type="entry name" value="NACHT"/>
    <property type="match status" value="1"/>
</dbReference>
<organism evidence="3 4">
    <name type="scientific">Stichopus japonicus</name>
    <name type="common">Sea cucumber</name>
    <dbReference type="NCBI Taxonomy" id="307972"/>
    <lineage>
        <taxon>Eukaryota</taxon>
        <taxon>Metazoa</taxon>
        <taxon>Echinodermata</taxon>
        <taxon>Eleutherozoa</taxon>
        <taxon>Echinozoa</taxon>
        <taxon>Holothuroidea</taxon>
        <taxon>Aspidochirotacea</taxon>
        <taxon>Aspidochirotida</taxon>
        <taxon>Stichopodidae</taxon>
        <taxon>Apostichopus</taxon>
    </lineage>
</organism>
<evidence type="ECO:0000256" key="1">
    <source>
        <dbReference type="SAM" id="Phobius"/>
    </source>
</evidence>
<keyword evidence="1" id="KW-0812">Transmembrane</keyword>
<evidence type="ECO:0000313" key="4">
    <source>
        <dbReference type="Proteomes" id="UP000230750"/>
    </source>
</evidence>
<accession>A0A2G8KDL0</accession>
<dbReference type="EMBL" id="MRZV01000666">
    <property type="protein sequence ID" value="PIK46098.1"/>
    <property type="molecule type" value="Genomic_DNA"/>
</dbReference>
<dbReference type="AlphaFoldDB" id="A0A2G8KDL0"/>
<feature type="transmembrane region" description="Helical" evidence="1">
    <location>
        <begin position="96"/>
        <end position="117"/>
    </location>
</feature>
<evidence type="ECO:0000259" key="2">
    <source>
        <dbReference type="PROSITE" id="PS50837"/>
    </source>
</evidence>
<dbReference type="STRING" id="307972.A0A2G8KDL0"/>
<feature type="domain" description="NACHT" evidence="2">
    <location>
        <begin position="246"/>
        <end position="371"/>
    </location>
</feature>
<dbReference type="InterPro" id="IPR007111">
    <property type="entry name" value="NACHT_NTPase"/>
</dbReference>
<dbReference type="OrthoDB" id="120976at2759"/>
<dbReference type="Gene3D" id="3.40.50.300">
    <property type="entry name" value="P-loop containing nucleotide triphosphate hydrolases"/>
    <property type="match status" value="1"/>
</dbReference>
<evidence type="ECO:0000313" key="3">
    <source>
        <dbReference type="EMBL" id="PIK46098.1"/>
    </source>
</evidence>
<keyword evidence="1" id="KW-0472">Membrane</keyword>
<sequence length="730" mass="82385">MQIIGNPSSYPLGVGTKRSTLSEYASKPNTSSYSKGDTSDVYVTVRLSLTQYIDDQTTVVCRTKGLNSDIWDMNAIVDLRFLQGLVVDDSPTKNRAILWVIIVSAVVLIIIAIIILTRASVKYRANRETSTKSQKTLEEYIEETVPMNVHELPTAGKQVNDEVMSDEIVQFIKDLKSTYKSMCGKIYPIPYGSENPHNVDNVFVDVGIDLHRDGDEVDLGNVLSSSGNLRLTSYHDIFKPSVINSKRIVLTADPGHGKSTLFLKAAADWQTRSEESSPLNDVQVFILLQLRRVAEMTSIYQAIRELLLPKNKRGLYTNDKIEEILNSASSIVIILEGYDEIADSNLNSDISDIIKGEMFPEVRVIISTRPSCTPEGLDAKAVMLRLTGCDAESRGRYINKFVHGEEDKAKINSILKLNPILEDLYRIPVIFVMFMHIAKKEQNIHVFQSITNFFETLLTGLYNHMWNKSSNHKRSQSVKQKIPYYTQLNEFCFLALCQTTHVWEKNSFFTQVGEHCYNDLISIGVLCEAETGANQYQENVRFYHEFFVEWFAAKYIEKDIRSLDSFLKTKPFADFQLFLRFCCGLNSKAVRKVNKYLHNDSDEANALSLFCTLEQNKTYAEFLKSVGELCSSSILLKSIDSKVLDSSTLQVLEIAANNYKPIASLILDKTFKSVDGSSSYIVLQSELCLPTLTTLKRLEVKGDKGSQLSMEDFLGVLEYCANCDSMTTLK</sequence>
<protein>
    <recommendedName>
        <fullName evidence="2">NACHT domain-containing protein</fullName>
    </recommendedName>
</protein>
<comment type="caution">
    <text evidence="3">The sequence shown here is derived from an EMBL/GenBank/DDBJ whole genome shotgun (WGS) entry which is preliminary data.</text>
</comment>
<gene>
    <name evidence="3" type="ORF">BSL78_17037</name>
</gene>
<dbReference type="PANTHER" id="PTHR46312:SF2">
    <property type="entry name" value="NUCLEOTIDE-BINDING OLIGOMERIZATION DOMAIN-CONTAINING PROTEIN 2-LIKE"/>
    <property type="match status" value="1"/>
</dbReference>
<keyword evidence="4" id="KW-1185">Reference proteome</keyword>
<reference evidence="3 4" key="1">
    <citation type="journal article" date="2017" name="PLoS Biol.">
        <title>The sea cucumber genome provides insights into morphological evolution and visceral regeneration.</title>
        <authorList>
            <person name="Zhang X."/>
            <person name="Sun L."/>
            <person name="Yuan J."/>
            <person name="Sun Y."/>
            <person name="Gao Y."/>
            <person name="Zhang L."/>
            <person name="Li S."/>
            <person name="Dai H."/>
            <person name="Hamel J.F."/>
            <person name="Liu C."/>
            <person name="Yu Y."/>
            <person name="Liu S."/>
            <person name="Lin W."/>
            <person name="Guo K."/>
            <person name="Jin S."/>
            <person name="Xu P."/>
            <person name="Storey K.B."/>
            <person name="Huan P."/>
            <person name="Zhang T."/>
            <person name="Zhou Y."/>
            <person name="Zhang J."/>
            <person name="Lin C."/>
            <person name="Li X."/>
            <person name="Xing L."/>
            <person name="Huo D."/>
            <person name="Sun M."/>
            <person name="Wang L."/>
            <person name="Mercier A."/>
            <person name="Li F."/>
            <person name="Yang H."/>
            <person name="Xiang J."/>
        </authorList>
    </citation>
    <scope>NUCLEOTIDE SEQUENCE [LARGE SCALE GENOMIC DNA]</scope>
    <source>
        <strain evidence="3">Shaxun</strain>
        <tissue evidence="3">Muscle</tissue>
    </source>
</reference>
<dbReference type="Proteomes" id="UP000230750">
    <property type="component" value="Unassembled WGS sequence"/>
</dbReference>
<name>A0A2G8KDL0_STIJA</name>
<dbReference type="InterPro" id="IPR027417">
    <property type="entry name" value="P-loop_NTPase"/>
</dbReference>
<dbReference type="PROSITE" id="PS50837">
    <property type="entry name" value="NACHT"/>
    <property type="match status" value="1"/>
</dbReference>
<keyword evidence="1" id="KW-1133">Transmembrane helix</keyword>
<dbReference type="PANTHER" id="PTHR46312">
    <property type="entry name" value="NACHT DOMAIN-CONTAINING PROTEIN"/>
    <property type="match status" value="1"/>
</dbReference>
<proteinExistence type="predicted"/>